<dbReference type="PRINTS" id="PR00080">
    <property type="entry name" value="SDRFAMILY"/>
</dbReference>
<keyword evidence="2" id="KW-0560">Oxidoreductase</keyword>
<sequence length="278" mass="30428">MAIKSYIKRLLLYIRHGDPKINLDVSYLSEGAMLAGKTVIITGGAKGLGFAIAKSFIAQGASVIITGRDMDSLNNAKCQLGDMCSIRAFDITDAKMYRTFFEDAYETFGRIDILLNNAGISLHEDGFMSVTEKTWDKQMDTNLKGVYFFTQEFIKFVKEKNQMQANIIMMSSERGLCGDSIPYGLSKAAINSLVVGLSKKYISEGIRVNGIAPGVTATAMTGISEKGNLYNPATIGYRYFLPEEVAQVALFLASSLSNCISGEIIACDQGQYLSRNWG</sequence>
<dbReference type="FunFam" id="3.40.50.720:FF:000084">
    <property type="entry name" value="Short-chain dehydrogenase reductase"/>
    <property type="match status" value="1"/>
</dbReference>
<dbReference type="Pfam" id="PF13561">
    <property type="entry name" value="adh_short_C2"/>
    <property type="match status" value="1"/>
</dbReference>
<dbReference type="SUPFAM" id="SSF51735">
    <property type="entry name" value="NAD(P)-binding Rossmann-fold domains"/>
    <property type="match status" value="1"/>
</dbReference>
<name>A0A455TT07_ENTFC</name>
<accession>A0A455TT07</accession>
<evidence type="ECO:0000256" key="1">
    <source>
        <dbReference type="ARBA" id="ARBA00006484"/>
    </source>
</evidence>
<dbReference type="GO" id="GO:0016491">
    <property type="term" value="F:oxidoreductase activity"/>
    <property type="evidence" value="ECO:0007669"/>
    <property type="project" value="UniProtKB-KW"/>
</dbReference>
<dbReference type="PANTHER" id="PTHR43669:SF3">
    <property type="entry name" value="ALCOHOL DEHYDROGENASE, PUTATIVE (AFU_ORTHOLOGUE AFUA_3G03445)-RELATED"/>
    <property type="match status" value="1"/>
</dbReference>
<dbReference type="RefSeq" id="WP_002304656.1">
    <property type="nucleotide sequence ID" value="NZ_BTRN01000021.1"/>
</dbReference>
<dbReference type="InterPro" id="IPR002347">
    <property type="entry name" value="SDR_fam"/>
</dbReference>
<proteinExistence type="inferred from homology"/>
<comment type="similarity">
    <text evidence="1">Belongs to the short-chain dehydrogenases/reductases (SDR) family.</text>
</comment>
<dbReference type="Gene3D" id="3.40.50.720">
    <property type="entry name" value="NAD(P)-binding Rossmann-like Domain"/>
    <property type="match status" value="1"/>
</dbReference>
<dbReference type="PRINTS" id="PR00081">
    <property type="entry name" value="GDHRDH"/>
</dbReference>
<evidence type="ECO:0000256" key="2">
    <source>
        <dbReference type="ARBA" id="ARBA00023002"/>
    </source>
</evidence>
<evidence type="ECO:0000313" key="3">
    <source>
        <dbReference type="EMBL" id="BBI39486.1"/>
    </source>
</evidence>
<dbReference type="InterPro" id="IPR036291">
    <property type="entry name" value="NAD(P)-bd_dom_sf"/>
</dbReference>
<reference evidence="3" key="1">
    <citation type="submission" date="2019-02" db="EMBL/GenBank/DDBJ databases">
        <title>Complete Genome Sequence of vanD5-typed vancomycin-resistant Enterococcus faecium in Sapporo, Japan.</title>
        <authorList>
            <person name="Sato T."/>
            <person name="Wada T."/>
            <person name="Shinagawa M."/>
            <person name="Fukushima Y."/>
            <person name="Nakajima C."/>
            <person name="Suzuki Y."/>
            <person name="Takahashi S."/>
            <person name="Yokota S."/>
        </authorList>
    </citation>
    <scope>NUCLEOTIDE SEQUENCE</scope>
    <source>
        <strain evidence="3">SMVRE20</strain>
    </source>
</reference>
<dbReference type="EMBL" id="AP019408">
    <property type="protein sequence ID" value="BBI39486.1"/>
    <property type="molecule type" value="Genomic_DNA"/>
</dbReference>
<dbReference type="AlphaFoldDB" id="A0A455TT07"/>
<dbReference type="GO" id="GO:0008206">
    <property type="term" value="P:bile acid metabolic process"/>
    <property type="evidence" value="ECO:0007669"/>
    <property type="project" value="UniProtKB-ARBA"/>
</dbReference>
<organism evidence="3">
    <name type="scientific">Enterococcus faecium</name>
    <name type="common">Streptococcus faecium</name>
    <dbReference type="NCBI Taxonomy" id="1352"/>
    <lineage>
        <taxon>Bacteria</taxon>
        <taxon>Bacillati</taxon>
        <taxon>Bacillota</taxon>
        <taxon>Bacilli</taxon>
        <taxon>Lactobacillales</taxon>
        <taxon>Enterococcaceae</taxon>
        <taxon>Enterococcus</taxon>
    </lineage>
</organism>
<protein>
    <submittedName>
        <fullName evidence="3">3-oxoacyl-ACP reductase</fullName>
    </submittedName>
</protein>
<dbReference type="CDD" id="cd05233">
    <property type="entry name" value="SDR_c"/>
    <property type="match status" value="1"/>
</dbReference>
<gene>
    <name evidence="3" type="primary">fabG_2</name>
    <name evidence="3" type="ORF">SMVRE20_01816</name>
</gene>
<dbReference type="PANTHER" id="PTHR43669">
    <property type="entry name" value="5-KETO-D-GLUCONATE 5-REDUCTASE"/>
    <property type="match status" value="1"/>
</dbReference>